<comment type="caution">
    <text evidence="1">The sequence shown here is derived from an EMBL/GenBank/DDBJ whole genome shotgun (WGS) entry which is preliminary data.</text>
</comment>
<dbReference type="RefSeq" id="WP_157294731.1">
    <property type="nucleotide sequence ID" value="NZ_JBHTCT010000037.1"/>
</dbReference>
<organism evidence="1 2">
    <name type="scientific">Bhargavaea changchunensis</name>
    <dbReference type="NCBI Taxonomy" id="2134037"/>
    <lineage>
        <taxon>Bacteria</taxon>
        <taxon>Bacillati</taxon>
        <taxon>Bacillota</taxon>
        <taxon>Bacilli</taxon>
        <taxon>Bacillales</taxon>
        <taxon>Caryophanaceae</taxon>
        <taxon>Bhargavaea</taxon>
    </lineage>
</organism>
<evidence type="ECO:0008006" key="3">
    <source>
        <dbReference type="Google" id="ProtNLM"/>
    </source>
</evidence>
<evidence type="ECO:0000313" key="2">
    <source>
        <dbReference type="Proteomes" id="UP001596483"/>
    </source>
</evidence>
<dbReference type="EMBL" id="JBHTCT010000037">
    <property type="protein sequence ID" value="MFC7366438.1"/>
    <property type="molecule type" value="Genomic_DNA"/>
</dbReference>
<sequence length="187" mass="21016">MNKAAGQMATAGKYMEERESGLIPFRIFRSDHTPDPHESFQPMLHMNTLAQMLYEAFSRKEEESRGLLTGVILFREGVVEGLPGPGVYVPDFRQDAFRLTDRIDVRRIRHHLGPSGLKTPLAVGYFLKGTYPEEETGRLRKMSMDLAHGLSSVLSLHGNLTDYPEIAGPDHPDLPLLSIQWIAEAED</sequence>
<protein>
    <recommendedName>
        <fullName evidence="3">GyrI-like small molecule binding domain-containing protein</fullName>
    </recommendedName>
</protein>
<gene>
    <name evidence="1" type="ORF">ACFQQH_15020</name>
</gene>
<reference evidence="2" key="1">
    <citation type="journal article" date="2019" name="Int. J. Syst. Evol. Microbiol.">
        <title>The Global Catalogue of Microorganisms (GCM) 10K type strain sequencing project: providing services to taxonomists for standard genome sequencing and annotation.</title>
        <authorList>
            <consortium name="The Broad Institute Genomics Platform"/>
            <consortium name="The Broad Institute Genome Sequencing Center for Infectious Disease"/>
            <person name="Wu L."/>
            <person name="Ma J."/>
        </authorList>
    </citation>
    <scope>NUCLEOTIDE SEQUENCE [LARGE SCALE GENOMIC DNA]</scope>
    <source>
        <strain evidence="2">JCM 4738</strain>
    </source>
</reference>
<name>A0ABW2NH54_9BACL</name>
<evidence type="ECO:0000313" key="1">
    <source>
        <dbReference type="EMBL" id="MFC7366438.1"/>
    </source>
</evidence>
<proteinExistence type="predicted"/>
<dbReference type="Proteomes" id="UP001596483">
    <property type="component" value="Unassembled WGS sequence"/>
</dbReference>
<keyword evidence="2" id="KW-1185">Reference proteome</keyword>
<accession>A0ABW2NH54</accession>